<dbReference type="InterPro" id="IPR038619">
    <property type="entry name" value="MraZ_sf"/>
</dbReference>
<feature type="domain" description="SpoVT-AbrB" evidence="8">
    <location>
        <begin position="9"/>
        <end position="56"/>
    </location>
</feature>
<evidence type="ECO:0000313" key="9">
    <source>
        <dbReference type="EMBL" id="MFB9885726.1"/>
    </source>
</evidence>
<evidence type="ECO:0000256" key="7">
    <source>
        <dbReference type="HAMAP-Rule" id="MF_01008"/>
    </source>
</evidence>
<evidence type="ECO:0000256" key="4">
    <source>
        <dbReference type="ARBA" id="ARBA00023015"/>
    </source>
</evidence>
<gene>
    <name evidence="7 9" type="primary">mraZ</name>
    <name evidence="9" type="ORF">ACFFLH_04800</name>
</gene>
<dbReference type="RefSeq" id="WP_035461652.1">
    <property type="nucleotide sequence ID" value="NZ_JBHLZN010000001.1"/>
</dbReference>
<evidence type="ECO:0000313" key="10">
    <source>
        <dbReference type="Proteomes" id="UP001589628"/>
    </source>
</evidence>
<dbReference type="Pfam" id="PF02381">
    <property type="entry name" value="MraZ"/>
    <property type="match status" value="2"/>
</dbReference>
<evidence type="ECO:0000256" key="1">
    <source>
        <dbReference type="ARBA" id="ARBA00013860"/>
    </source>
</evidence>
<dbReference type="PROSITE" id="PS51740">
    <property type="entry name" value="SPOVT_ABRB"/>
    <property type="match status" value="2"/>
</dbReference>
<protein>
    <recommendedName>
        <fullName evidence="1 7">Transcriptional regulator MraZ</fullName>
    </recommendedName>
</protein>
<proteinExistence type="inferred from homology"/>
<evidence type="ECO:0000259" key="8">
    <source>
        <dbReference type="PROSITE" id="PS51740"/>
    </source>
</evidence>
<comment type="caution">
    <text evidence="9">The sequence shown here is derived from an EMBL/GenBank/DDBJ whole genome shotgun (WGS) entry which is preliminary data.</text>
</comment>
<dbReference type="PANTHER" id="PTHR34701">
    <property type="entry name" value="TRANSCRIPTIONAL REGULATOR MRAZ"/>
    <property type="match status" value="1"/>
</dbReference>
<dbReference type="InterPro" id="IPR020603">
    <property type="entry name" value="MraZ_dom"/>
</dbReference>
<dbReference type="InterPro" id="IPR035642">
    <property type="entry name" value="MraZ_N"/>
</dbReference>
<evidence type="ECO:0000256" key="3">
    <source>
        <dbReference type="ARBA" id="ARBA00022737"/>
    </source>
</evidence>
<keyword evidence="3" id="KW-0677">Repeat</keyword>
<comment type="subcellular location">
    <subcellularLocation>
        <location evidence="7">Cytoplasm</location>
        <location evidence="7">Nucleoid</location>
    </subcellularLocation>
</comment>
<dbReference type="NCBIfam" id="TIGR00242">
    <property type="entry name" value="division/cell wall cluster transcriptional repressor MraZ"/>
    <property type="match status" value="1"/>
</dbReference>
<dbReference type="InterPro" id="IPR003444">
    <property type="entry name" value="MraZ"/>
</dbReference>
<keyword evidence="6 7" id="KW-0804">Transcription</keyword>
<dbReference type="Gene3D" id="3.40.1550.20">
    <property type="entry name" value="Transcriptional regulator MraZ domain"/>
    <property type="match status" value="1"/>
</dbReference>
<organism evidence="9 10">
    <name type="scientific">Balneatrix alpica</name>
    <dbReference type="NCBI Taxonomy" id="75684"/>
    <lineage>
        <taxon>Bacteria</taxon>
        <taxon>Pseudomonadati</taxon>
        <taxon>Pseudomonadota</taxon>
        <taxon>Gammaproteobacteria</taxon>
        <taxon>Oceanospirillales</taxon>
        <taxon>Balneatrichaceae</taxon>
        <taxon>Balneatrix</taxon>
    </lineage>
</organism>
<dbReference type="CDD" id="cd16320">
    <property type="entry name" value="MraZ_N"/>
    <property type="match status" value="1"/>
</dbReference>
<name>A0ABV5Z8X4_9GAMM</name>
<evidence type="ECO:0000256" key="6">
    <source>
        <dbReference type="ARBA" id="ARBA00023163"/>
    </source>
</evidence>
<comment type="similarity">
    <text evidence="7">Belongs to the MraZ family.</text>
</comment>
<accession>A0ABV5Z8X4</accession>
<dbReference type="HAMAP" id="MF_01008">
    <property type="entry name" value="MraZ"/>
    <property type="match status" value="1"/>
</dbReference>
<keyword evidence="2 7" id="KW-0963">Cytoplasm</keyword>
<feature type="domain" description="SpoVT-AbrB" evidence="8">
    <location>
        <begin position="85"/>
        <end position="128"/>
    </location>
</feature>
<comment type="subunit">
    <text evidence="7">Forms oligomers.</text>
</comment>
<dbReference type="InterPro" id="IPR037914">
    <property type="entry name" value="SpoVT-AbrB_sf"/>
</dbReference>
<dbReference type="PANTHER" id="PTHR34701:SF1">
    <property type="entry name" value="TRANSCRIPTIONAL REGULATOR MRAZ"/>
    <property type="match status" value="1"/>
</dbReference>
<dbReference type="CDD" id="cd16321">
    <property type="entry name" value="MraZ_C"/>
    <property type="match status" value="1"/>
</dbReference>
<dbReference type="Proteomes" id="UP001589628">
    <property type="component" value="Unassembled WGS sequence"/>
</dbReference>
<dbReference type="EMBL" id="JBHLZN010000001">
    <property type="protein sequence ID" value="MFB9885726.1"/>
    <property type="molecule type" value="Genomic_DNA"/>
</dbReference>
<evidence type="ECO:0000256" key="2">
    <source>
        <dbReference type="ARBA" id="ARBA00022490"/>
    </source>
</evidence>
<keyword evidence="10" id="KW-1185">Reference proteome</keyword>
<reference evidence="9 10" key="1">
    <citation type="submission" date="2024-09" db="EMBL/GenBank/DDBJ databases">
        <authorList>
            <person name="Sun Q."/>
            <person name="Mori K."/>
        </authorList>
    </citation>
    <scope>NUCLEOTIDE SEQUENCE [LARGE SCALE GENOMIC DNA]</scope>
    <source>
        <strain evidence="9 10">ATCC 51285</strain>
    </source>
</reference>
<dbReference type="SUPFAM" id="SSF89447">
    <property type="entry name" value="AbrB/MazE/MraZ-like"/>
    <property type="match status" value="1"/>
</dbReference>
<keyword evidence="5 7" id="KW-0238">DNA-binding</keyword>
<dbReference type="InterPro" id="IPR035644">
    <property type="entry name" value="MraZ_C"/>
</dbReference>
<dbReference type="InterPro" id="IPR007159">
    <property type="entry name" value="SpoVT-AbrB_dom"/>
</dbReference>
<keyword evidence="4 7" id="KW-0805">Transcription regulation</keyword>
<evidence type="ECO:0000256" key="5">
    <source>
        <dbReference type="ARBA" id="ARBA00023125"/>
    </source>
</evidence>
<sequence length="155" mass="17560">MSETGLRGLASLNLDDKGRMTLPSRYRDLMLELADGALVLTIDTEDPCLLLYPLSAWERIQAKLQALPSYNPAARRIQRLLIGHATDVQMDKQGRVLLPGLLREYAGLDKQVALIGQGQRFELWDENCWRRMRESYLAAPKELAELPIELTELAL</sequence>